<protein>
    <submittedName>
        <fullName evidence="1">Uncharacterized protein</fullName>
    </submittedName>
</protein>
<evidence type="ECO:0000313" key="1">
    <source>
        <dbReference type="EMBL" id="DAD92027.1"/>
    </source>
</evidence>
<sequence>MARIKIFQSETYPSEIQKVRECILDFSESTKKELIETEYLNDYASSKLWDTNSDFGRVHNKLMTVLENHSIIAYHNTRLADPSKIMCNGLIFSDERYIDSLREDMEKQNIQQEMIDDIILRVIKERDRWEHNGVNRRKNEICFIFDIDYYKDYDKFLATYGGEFLEFALESIKHNGNLKKYREIIKLGKPYVVEFTIPFSQIDRFQKQDIARYMLEEWIHLDIRKDEVAHQYDGRIEFEIPAENIIKLHHVEDYFPDMDKWLFDEN</sequence>
<organism evidence="1">
    <name type="scientific">Siphoviridae sp. ctwWa4</name>
    <dbReference type="NCBI Taxonomy" id="2826517"/>
    <lineage>
        <taxon>Viruses</taxon>
        <taxon>Duplodnaviria</taxon>
        <taxon>Heunggongvirae</taxon>
        <taxon>Uroviricota</taxon>
        <taxon>Caudoviricetes</taxon>
    </lineage>
</organism>
<reference evidence="1" key="1">
    <citation type="journal article" date="2021" name="Proc. Natl. Acad. Sci. U.S.A.">
        <title>A Catalog of Tens of Thousands of Viruses from Human Metagenomes Reveals Hidden Associations with Chronic Diseases.</title>
        <authorList>
            <person name="Tisza M.J."/>
            <person name="Buck C.B."/>
        </authorList>
    </citation>
    <scope>NUCLEOTIDE SEQUENCE</scope>
    <source>
        <strain evidence="1">CtwWa4</strain>
    </source>
</reference>
<dbReference type="EMBL" id="BK015126">
    <property type="protein sequence ID" value="DAD92027.1"/>
    <property type="molecule type" value="Genomic_DNA"/>
</dbReference>
<name>A0A8S5ND71_9CAUD</name>
<proteinExistence type="predicted"/>
<accession>A0A8S5ND71</accession>